<dbReference type="AlphaFoldDB" id="A0A7W5GQ42"/>
<dbReference type="InterPro" id="IPR051805">
    <property type="entry name" value="Dehydratase_Activator_Redct"/>
</dbReference>
<dbReference type="EMBL" id="JACHYA010000002">
    <property type="protein sequence ID" value="MBB3171151.1"/>
    <property type="molecule type" value="Genomic_DNA"/>
</dbReference>
<comment type="caution">
    <text evidence="2">The sequence shown here is derived from an EMBL/GenBank/DDBJ whole genome shotgun (WGS) entry which is preliminary data.</text>
</comment>
<dbReference type="GO" id="GO:0016301">
    <property type="term" value="F:kinase activity"/>
    <property type="evidence" value="ECO:0007669"/>
    <property type="project" value="UniProtKB-KW"/>
</dbReference>
<dbReference type="RefSeq" id="WP_214647025.1">
    <property type="nucleotide sequence ID" value="NZ_JACHYA010000002.1"/>
</dbReference>
<accession>A0A7W5GQ42</accession>
<sequence>MSNDGDRKPFLSSPPRKRENFEAGDAKAPESLQWRIAVSSEKRRSPLLPRKKDKPKKDKRHSPNRVAFFRYAYYDPCFKYFTEQVLNAEYLPLPPPTRRTEEVGTQNSTDYVCTPFKHILGDFVDALELGANVVVQFCGPCRLGYYGELQESILREMGYDNFSMLNFSNGLDVNSAVGWTRECLRQVNPDINVPKAALKLIPLTHMVAHVDSAYDFYLANAGFEREPGAFDQAWAAYLDAMSAATDEKSIQEAHARGMERMRAIPLDKPENPIRIGIVGEMFTAIDPRSNLNLDKKLLAMGVEVHRMMNLTNRFVRYNEPNLRQSARDYISYDMGPTSTITIVAAKKYAADGFDGLVHAKSAGCTPEIDCEPVLMRIAEDYSIPILYLTYDAQTSDTGLDTRLEAFYDMLAMKKQKGTLR</sequence>
<evidence type="ECO:0000256" key="1">
    <source>
        <dbReference type="SAM" id="MobiDB-lite"/>
    </source>
</evidence>
<feature type="compositionally biased region" description="Basic and acidic residues" evidence="1">
    <location>
        <begin position="16"/>
        <end position="28"/>
    </location>
</feature>
<organism evidence="2 3">
    <name type="scientific">Parvibacter caecicola</name>
    <dbReference type="NCBI Taxonomy" id="747645"/>
    <lineage>
        <taxon>Bacteria</taxon>
        <taxon>Bacillati</taxon>
        <taxon>Actinomycetota</taxon>
        <taxon>Coriobacteriia</taxon>
        <taxon>Coriobacteriales</taxon>
        <taxon>Coriobacteriaceae</taxon>
        <taxon>Parvibacter</taxon>
    </lineage>
</organism>
<dbReference type="GeneID" id="93356425"/>
<feature type="compositionally biased region" description="Basic residues" evidence="1">
    <location>
        <begin position="49"/>
        <end position="61"/>
    </location>
</feature>
<keyword evidence="2" id="KW-0418">Kinase</keyword>
<evidence type="ECO:0000313" key="2">
    <source>
        <dbReference type="EMBL" id="MBB3171151.1"/>
    </source>
</evidence>
<dbReference type="Proteomes" id="UP000530850">
    <property type="component" value="Unassembled WGS sequence"/>
</dbReference>
<dbReference type="PANTHER" id="PTHR32329">
    <property type="entry name" value="BIFUNCTIONAL PROTEIN [INCLUDES 2-HYDROXYACYL-COA DEHYDRATASE (N-TER) AND ITS ACTIVATOR DOMAIN (C_TERM)-RELATED"/>
    <property type="match status" value="1"/>
</dbReference>
<evidence type="ECO:0000313" key="3">
    <source>
        <dbReference type="Proteomes" id="UP000530850"/>
    </source>
</evidence>
<feature type="region of interest" description="Disordered" evidence="1">
    <location>
        <begin position="1"/>
        <end position="61"/>
    </location>
</feature>
<proteinExistence type="predicted"/>
<name>A0A7W5GQ42_9ACTN</name>
<gene>
    <name evidence="2" type="ORF">FHR31_000963</name>
</gene>
<protein>
    <submittedName>
        <fullName evidence="2">Putative nucleotide-binding protein (Sugar kinase/HSP70/actin superfamily)</fullName>
    </submittedName>
</protein>
<dbReference type="Gene3D" id="3.40.50.11900">
    <property type="match status" value="1"/>
</dbReference>
<reference evidence="2 3" key="1">
    <citation type="submission" date="2020-08" db="EMBL/GenBank/DDBJ databases">
        <title>Sequencing the genomes of 1000 actinobacteria strains.</title>
        <authorList>
            <person name="Klenk H.-P."/>
        </authorList>
    </citation>
    <scope>NUCLEOTIDE SEQUENCE [LARGE SCALE GENOMIC DNA]</scope>
    <source>
        <strain evidence="2 3">DSM 22242</strain>
    </source>
</reference>
<dbReference type="PANTHER" id="PTHR32329:SF2">
    <property type="entry name" value="BIFUNCTIONAL PROTEIN [INCLUDES 2-HYDROXYACYL-COA DEHYDRATASE (N-TER) AND ITS ACTIVATOR DOMAIN (C_TERM)"/>
    <property type="match status" value="1"/>
</dbReference>
<keyword evidence="2" id="KW-0808">Transferase</keyword>